<protein>
    <submittedName>
        <fullName evidence="3">Uncharacterized protein</fullName>
    </submittedName>
</protein>
<feature type="region of interest" description="Disordered" evidence="2">
    <location>
        <begin position="465"/>
        <end position="498"/>
    </location>
</feature>
<feature type="compositionally biased region" description="Basic and acidic residues" evidence="2">
    <location>
        <begin position="189"/>
        <end position="200"/>
    </location>
</feature>
<evidence type="ECO:0000256" key="2">
    <source>
        <dbReference type="SAM" id="MobiDB-lite"/>
    </source>
</evidence>
<dbReference type="SUPFAM" id="SSF52266">
    <property type="entry name" value="SGNH hydrolase"/>
    <property type="match status" value="1"/>
</dbReference>
<feature type="compositionally biased region" description="Basic and acidic residues" evidence="2">
    <location>
        <begin position="111"/>
        <end position="132"/>
    </location>
</feature>
<sequence length="651" mass="76904">MIHQDKDKIRQKFKTLQDENEDLKATVNYLRKTIDSLKFPNGSYMIYHHPEEDDISYFENSMQLIQNSRHSRYHQRSFAQELEDEHKNRALDAPNKNGTAQLNRTVVITLEDDKVQENNETPEDKEREETRESVVINSDQVNEKPDTSEKELTYLKKTPTLDRDKTQQKTITNKNSGKHNNTTEGQQRSNKEKSKTTADSNRMKIIEEEIINIKENLKEINEVIKKTDKQPISKDVQIIMEEHHKEKRKQIIHLIGDSHIRYLAKEVELYIGKDYEIKENFRPGINFKRTSEQLLPENINENDILVLSSGTNDLYKTEWSTIEQSIATILEQKCRVIPILIPPQNSHQNTNKDILKLNTLLKHEYRKHGLSEFIEPQKFIKPWHIAHDGVHLGRKGKIWLSKKIIEKVRGDKEDEIEQMNSNNIIETSTSTNQRKQRDQYECEQNGIWENGVLIAHEPSLVQHMTESDKTNHVNKKWKKSSSKTNPTQKQGETNNTNNWRIENEERGLWENGVFFPRYERNKINHHDGNYNQYYEEKGRNREIYPNPNNQINFQRKFQGVVQRQQPTQNQTHHQISQQNLKPHYQHYGLQHQQKQGQLSHNHQETYVGVDNTIQNTMCPNCKNVNNTNDLKTSSRKRNSNFREGFRLPYQL</sequence>
<dbReference type="CDD" id="cd00229">
    <property type="entry name" value="SGNH_hydrolase"/>
    <property type="match status" value="1"/>
</dbReference>
<feature type="compositionally biased region" description="Basic residues" evidence="2">
    <location>
        <begin position="472"/>
        <end position="481"/>
    </location>
</feature>
<reference evidence="3" key="1">
    <citation type="submission" date="2021-05" db="EMBL/GenBank/DDBJ databases">
        <authorList>
            <person name="Alioto T."/>
            <person name="Alioto T."/>
            <person name="Gomez Garrido J."/>
        </authorList>
    </citation>
    <scope>NUCLEOTIDE SEQUENCE</scope>
</reference>
<name>A0A8D8R5B0_9HEMI</name>
<dbReference type="Gene3D" id="3.40.50.1110">
    <property type="entry name" value="SGNH hydrolase"/>
    <property type="match status" value="1"/>
</dbReference>
<dbReference type="InterPro" id="IPR036514">
    <property type="entry name" value="SGNH_hydro_sf"/>
</dbReference>
<feature type="coiled-coil region" evidence="1">
    <location>
        <begin position="6"/>
        <end position="33"/>
    </location>
</feature>
<feature type="compositionally biased region" description="Basic and acidic residues" evidence="2">
    <location>
        <begin position="141"/>
        <end position="167"/>
    </location>
</feature>
<dbReference type="AlphaFoldDB" id="A0A8D8R5B0"/>
<evidence type="ECO:0000313" key="3">
    <source>
        <dbReference type="EMBL" id="CAG6643121.1"/>
    </source>
</evidence>
<feature type="region of interest" description="Disordered" evidence="2">
    <location>
        <begin position="109"/>
        <end position="200"/>
    </location>
</feature>
<organism evidence="3">
    <name type="scientific">Cacopsylla melanoneura</name>
    <dbReference type="NCBI Taxonomy" id="428564"/>
    <lineage>
        <taxon>Eukaryota</taxon>
        <taxon>Metazoa</taxon>
        <taxon>Ecdysozoa</taxon>
        <taxon>Arthropoda</taxon>
        <taxon>Hexapoda</taxon>
        <taxon>Insecta</taxon>
        <taxon>Pterygota</taxon>
        <taxon>Neoptera</taxon>
        <taxon>Paraneoptera</taxon>
        <taxon>Hemiptera</taxon>
        <taxon>Sternorrhyncha</taxon>
        <taxon>Psylloidea</taxon>
        <taxon>Psyllidae</taxon>
        <taxon>Psyllinae</taxon>
        <taxon>Cacopsylla</taxon>
    </lineage>
</organism>
<feature type="compositionally biased region" description="Polar residues" evidence="2">
    <location>
        <begin position="168"/>
        <end position="188"/>
    </location>
</feature>
<feature type="compositionally biased region" description="Polar residues" evidence="2">
    <location>
        <begin position="484"/>
        <end position="498"/>
    </location>
</feature>
<feature type="coiled-coil region" evidence="1">
    <location>
        <begin position="203"/>
        <end position="230"/>
    </location>
</feature>
<evidence type="ECO:0000256" key="1">
    <source>
        <dbReference type="SAM" id="Coils"/>
    </source>
</evidence>
<keyword evidence="1" id="KW-0175">Coiled coil</keyword>
<accession>A0A8D8R5B0</accession>
<dbReference type="EMBL" id="HBUF01125669">
    <property type="protein sequence ID" value="CAG6643121.1"/>
    <property type="molecule type" value="Transcribed_RNA"/>
</dbReference>
<proteinExistence type="predicted"/>